<accession>A0A1B8HTV9</accession>
<gene>
    <name evidence="2" type="ORF">AYY18_00780</name>
</gene>
<proteinExistence type="predicted"/>
<evidence type="ECO:0000313" key="2">
    <source>
        <dbReference type="EMBL" id="OBU13317.1"/>
    </source>
</evidence>
<dbReference type="RefSeq" id="WP_067398192.1">
    <property type="nucleotide sequence ID" value="NZ_LZEY01000001.1"/>
</dbReference>
<protein>
    <submittedName>
        <fullName evidence="2">Uncharacterized protein</fullName>
    </submittedName>
</protein>
<comment type="caution">
    <text evidence="2">The sequence shown here is derived from an EMBL/GenBank/DDBJ whole genome shotgun (WGS) entry which is preliminary data.</text>
</comment>
<feature type="compositionally biased region" description="Acidic residues" evidence="1">
    <location>
        <begin position="73"/>
        <end position="98"/>
    </location>
</feature>
<dbReference type="EMBL" id="LZEY01000001">
    <property type="protein sequence ID" value="OBU13317.1"/>
    <property type="molecule type" value="Genomic_DNA"/>
</dbReference>
<sequence length="203" mass="22223">MAGNKFSYMHLIGLGKKAKASEDEDDKARKAKGRKAEEDEREEGAENDESDAEDQDDEKENGKKGKKAKKAEGDDEDPDAEEEDAEGDDEDAEDDDDNKDVKKGRRAEQKRCARIFGSKAAAGRPDMAAHLAFNTRMSSSEAISTLKAMGAVQPVTQRASLDSRMREEQQVRINPDAQAPVRGSADALVQKMTSLYNSNKGAK</sequence>
<feature type="compositionally biased region" description="Acidic residues" evidence="1">
    <location>
        <begin position="39"/>
        <end position="59"/>
    </location>
</feature>
<dbReference type="OrthoDB" id="6481191at2"/>
<dbReference type="Proteomes" id="UP000092377">
    <property type="component" value="Unassembled WGS sequence"/>
</dbReference>
<evidence type="ECO:0000313" key="3">
    <source>
        <dbReference type="Proteomes" id="UP000092377"/>
    </source>
</evidence>
<dbReference type="AlphaFoldDB" id="A0A1B8HTV9"/>
<feature type="region of interest" description="Disordered" evidence="1">
    <location>
        <begin position="162"/>
        <end position="183"/>
    </location>
</feature>
<organism evidence="2 3">
    <name type="scientific">Morganella psychrotolerans</name>
    <dbReference type="NCBI Taxonomy" id="368603"/>
    <lineage>
        <taxon>Bacteria</taxon>
        <taxon>Pseudomonadati</taxon>
        <taxon>Pseudomonadota</taxon>
        <taxon>Gammaproteobacteria</taxon>
        <taxon>Enterobacterales</taxon>
        <taxon>Morganellaceae</taxon>
        <taxon>Morganella</taxon>
    </lineage>
</organism>
<keyword evidence="3" id="KW-1185">Reference proteome</keyword>
<reference evidence="3" key="1">
    <citation type="submission" date="2016-06" db="EMBL/GenBank/DDBJ databases">
        <authorList>
            <person name="Butler K."/>
        </authorList>
    </citation>
    <scope>NUCLEOTIDE SEQUENCE [LARGE SCALE GENOMIC DNA]</scope>
    <source>
        <strain evidence="3">GCSL-Mp20</strain>
    </source>
</reference>
<evidence type="ECO:0000256" key="1">
    <source>
        <dbReference type="SAM" id="MobiDB-lite"/>
    </source>
</evidence>
<feature type="region of interest" description="Disordered" evidence="1">
    <location>
        <begin position="14"/>
        <end position="110"/>
    </location>
</feature>
<name>A0A1B8HTV9_9GAMM</name>